<dbReference type="Proteomes" id="UP000233469">
    <property type="component" value="Unassembled WGS sequence"/>
</dbReference>
<dbReference type="GO" id="GO:0004523">
    <property type="term" value="F:RNA-DNA hybrid ribonuclease activity"/>
    <property type="evidence" value="ECO:0007669"/>
    <property type="project" value="InterPro"/>
</dbReference>
<dbReference type="Pfam" id="PF00075">
    <property type="entry name" value="RNase_H"/>
    <property type="match status" value="1"/>
</dbReference>
<dbReference type="GO" id="GO:0003676">
    <property type="term" value="F:nucleic acid binding"/>
    <property type="evidence" value="ECO:0007669"/>
    <property type="project" value="InterPro"/>
</dbReference>
<proteinExistence type="predicted"/>
<reference evidence="2 3" key="1">
    <citation type="submission" date="2016-04" db="EMBL/GenBank/DDBJ databases">
        <title>Genome analyses suggest a sexual origin of heterokaryosis in a supposedly ancient asexual fungus.</title>
        <authorList>
            <person name="Ropars J."/>
            <person name="Sedzielewska K."/>
            <person name="Noel J."/>
            <person name="Charron P."/>
            <person name="Farinelli L."/>
            <person name="Marton T."/>
            <person name="Kruger M."/>
            <person name="Pelin A."/>
            <person name="Brachmann A."/>
            <person name="Corradi N."/>
        </authorList>
    </citation>
    <scope>NUCLEOTIDE SEQUENCE [LARGE SCALE GENOMIC DNA]</scope>
    <source>
        <strain evidence="2 3">C2</strain>
    </source>
</reference>
<dbReference type="SUPFAM" id="SSF53098">
    <property type="entry name" value="Ribonuclease H-like"/>
    <property type="match status" value="1"/>
</dbReference>
<name>A0A2N1MTX2_9GLOM</name>
<reference evidence="2 3" key="2">
    <citation type="submission" date="2017-10" db="EMBL/GenBank/DDBJ databases">
        <title>Extensive intraspecific genome diversity in a model arbuscular mycorrhizal fungus.</title>
        <authorList>
            <person name="Chen E.C.H."/>
            <person name="Morin E."/>
            <person name="Baudet D."/>
            <person name="Noel J."/>
            <person name="Ndikumana S."/>
            <person name="Charron P."/>
            <person name="St-Onge C."/>
            <person name="Giorgi J."/>
            <person name="Grigoriev I.V."/>
            <person name="Roux C."/>
            <person name="Martin F.M."/>
            <person name="Corradi N."/>
        </authorList>
    </citation>
    <scope>NUCLEOTIDE SEQUENCE [LARGE SCALE GENOMIC DNA]</scope>
    <source>
        <strain evidence="2 3">C2</strain>
    </source>
</reference>
<dbReference type="InterPro" id="IPR012337">
    <property type="entry name" value="RNaseH-like_sf"/>
</dbReference>
<protein>
    <recommendedName>
        <fullName evidence="1">RNase H type-1 domain-containing protein</fullName>
    </recommendedName>
</protein>
<evidence type="ECO:0000313" key="3">
    <source>
        <dbReference type="Proteomes" id="UP000233469"/>
    </source>
</evidence>
<accession>A0A2N1MTX2</accession>
<organism evidence="2 3">
    <name type="scientific">Rhizophagus irregularis</name>
    <dbReference type="NCBI Taxonomy" id="588596"/>
    <lineage>
        <taxon>Eukaryota</taxon>
        <taxon>Fungi</taxon>
        <taxon>Fungi incertae sedis</taxon>
        <taxon>Mucoromycota</taxon>
        <taxon>Glomeromycotina</taxon>
        <taxon>Glomeromycetes</taxon>
        <taxon>Glomerales</taxon>
        <taxon>Glomeraceae</taxon>
        <taxon>Rhizophagus</taxon>
    </lineage>
</organism>
<comment type="caution">
    <text evidence="2">The sequence shown here is derived from an EMBL/GenBank/DDBJ whole genome shotgun (WGS) entry which is preliminary data.</text>
</comment>
<dbReference type="AlphaFoldDB" id="A0A2N1MTX2"/>
<evidence type="ECO:0000259" key="1">
    <source>
        <dbReference type="PROSITE" id="PS50879"/>
    </source>
</evidence>
<dbReference type="InterPro" id="IPR036397">
    <property type="entry name" value="RNaseH_sf"/>
</dbReference>
<dbReference type="InterPro" id="IPR002156">
    <property type="entry name" value="RNaseH_domain"/>
</dbReference>
<gene>
    <name evidence="2" type="ORF">RhiirC2_715823</name>
</gene>
<dbReference type="PROSITE" id="PS50879">
    <property type="entry name" value="RNASE_H_1"/>
    <property type="match status" value="1"/>
</dbReference>
<feature type="domain" description="RNase H type-1" evidence="1">
    <location>
        <begin position="1"/>
        <end position="117"/>
    </location>
</feature>
<dbReference type="VEuPathDB" id="FungiDB:RhiirA1_394486"/>
<evidence type="ECO:0000313" key="2">
    <source>
        <dbReference type="EMBL" id="PKK65073.1"/>
    </source>
</evidence>
<dbReference type="EMBL" id="LLXL01001329">
    <property type="protein sequence ID" value="PKK65073.1"/>
    <property type="molecule type" value="Genomic_DNA"/>
</dbReference>
<sequence>MDFAWIEITDATPNLGPPPSSTKAEVYALLTAIIAVPDDSELDVFTDSLNVIHTFHVVMNKLTSTRRILKCNNHLAWCLIDILITKKSLIVRLHKVKAHYNDFWNDMADDLANAARQLAPYEINPTNLPDSLMNPIWASIAPIDRDIRKFCHNLTDAYTFDQFLGNPSLSPIFDRFPISSIHWPLTRSWLQYNSTPDVCSFTKSSHNAFKIKALNHILPCGDILTKHYPDLYSNNYIPCPVCNNYQDTNEHLGLCSNLLPVINILLEHKQILHSL</sequence>
<dbReference type="Gene3D" id="3.30.420.10">
    <property type="entry name" value="Ribonuclease H-like superfamily/Ribonuclease H"/>
    <property type="match status" value="1"/>
</dbReference>